<feature type="transmembrane region" description="Helical" evidence="1">
    <location>
        <begin position="61"/>
        <end position="80"/>
    </location>
</feature>
<reference evidence="2" key="1">
    <citation type="submission" date="2020-08" db="EMBL/GenBank/DDBJ databases">
        <title>Plant Genome Project.</title>
        <authorList>
            <person name="Zhang R.-G."/>
        </authorList>
    </citation>
    <scope>NUCLEOTIDE SEQUENCE</scope>
    <source>
        <strain evidence="2">WSP0</strain>
        <tissue evidence="2">Leaf</tissue>
    </source>
</reference>
<name>A0AAV6L394_9ERIC</name>
<comment type="caution">
    <text evidence="2">The sequence shown here is derived from an EMBL/GenBank/DDBJ whole genome shotgun (WGS) entry which is preliminary data.</text>
</comment>
<keyword evidence="1" id="KW-1133">Transmembrane helix</keyword>
<dbReference type="EMBL" id="JACTNZ010000003">
    <property type="protein sequence ID" value="KAG5559555.1"/>
    <property type="molecule type" value="Genomic_DNA"/>
</dbReference>
<accession>A0AAV6L394</accession>
<evidence type="ECO:0000313" key="3">
    <source>
        <dbReference type="Proteomes" id="UP000823749"/>
    </source>
</evidence>
<protein>
    <submittedName>
        <fullName evidence="2">Uncharacterized protein</fullName>
    </submittedName>
</protein>
<gene>
    <name evidence="2" type="ORF">RHGRI_009180</name>
</gene>
<keyword evidence="1" id="KW-0472">Membrane</keyword>
<evidence type="ECO:0000256" key="1">
    <source>
        <dbReference type="SAM" id="Phobius"/>
    </source>
</evidence>
<organism evidence="2 3">
    <name type="scientific">Rhododendron griersonianum</name>
    <dbReference type="NCBI Taxonomy" id="479676"/>
    <lineage>
        <taxon>Eukaryota</taxon>
        <taxon>Viridiplantae</taxon>
        <taxon>Streptophyta</taxon>
        <taxon>Embryophyta</taxon>
        <taxon>Tracheophyta</taxon>
        <taxon>Spermatophyta</taxon>
        <taxon>Magnoliopsida</taxon>
        <taxon>eudicotyledons</taxon>
        <taxon>Gunneridae</taxon>
        <taxon>Pentapetalae</taxon>
        <taxon>asterids</taxon>
        <taxon>Ericales</taxon>
        <taxon>Ericaceae</taxon>
        <taxon>Ericoideae</taxon>
        <taxon>Rhodoreae</taxon>
        <taxon>Rhododendron</taxon>
    </lineage>
</organism>
<sequence>MEPLWDDGLGSSRRCVTDGGGLVDSFAPGLVCLLRIYSDISGGGCRDEVVEHEEGQQLQLLGFYVLCFSVYCFRVFYVGLSPRGSNCSC</sequence>
<dbReference type="Proteomes" id="UP000823749">
    <property type="component" value="Chromosome 3"/>
</dbReference>
<keyword evidence="3" id="KW-1185">Reference proteome</keyword>
<dbReference type="AlphaFoldDB" id="A0AAV6L394"/>
<evidence type="ECO:0000313" key="2">
    <source>
        <dbReference type="EMBL" id="KAG5559555.1"/>
    </source>
</evidence>
<proteinExistence type="predicted"/>
<keyword evidence="1" id="KW-0812">Transmembrane</keyword>